<dbReference type="EMBL" id="JACGCZ010000020">
    <property type="protein sequence ID" value="MBA6143470.1"/>
    <property type="molecule type" value="Genomic_DNA"/>
</dbReference>
<evidence type="ECO:0000259" key="2">
    <source>
        <dbReference type="PROSITE" id="PS50994"/>
    </source>
</evidence>
<dbReference type="InterPro" id="IPR009057">
    <property type="entry name" value="Homeodomain-like_sf"/>
</dbReference>
<dbReference type="GO" id="GO:0003677">
    <property type="term" value="F:DNA binding"/>
    <property type="evidence" value="ECO:0007669"/>
    <property type="project" value="InterPro"/>
</dbReference>
<dbReference type="NCBIfam" id="NF033516">
    <property type="entry name" value="transpos_IS3"/>
    <property type="match status" value="1"/>
</dbReference>
<dbReference type="Gene3D" id="3.30.420.10">
    <property type="entry name" value="Ribonuclease H-like superfamily/Ribonuclease H"/>
    <property type="match status" value="1"/>
</dbReference>
<dbReference type="GO" id="GO:0015074">
    <property type="term" value="P:DNA integration"/>
    <property type="evidence" value="ECO:0007669"/>
    <property type="project" value="InterPro"/>
</dbReference>
<reference evidence="3 4" key="1">
    <citation type="submission" date="2020-07" db="EMBL/GenBank/DDBJ databases">
        <title>Diversity of carbapenemase encoding genes among Pseudomonas putida group clinical isolates in a tertiary Brazilian hospital.</title>
        <authorList>
            <person name="Alberto-Lei F."/>
            <person name="Nodari C.S."/>
            <person name="Streling A.P."/>
            <person name="Paulino J.T."/>
            <person name="Bessa-Neto F.O."/>
            <person name="Cayo R."/>
            <person name="Gales A.C."/>
        </authorList>
    </citation>
    <scope>NUCLEOTIDE SEQUENCE [LARGE SCALE GENOMIC DNA]</scope>
    <source>
        <strain evidence="3 4">12273</strain>
    </source>
</reference>
<dbReference type="PANTHER" id="PTHR46889:SF4">
    <property type="entry name" value="TRANSPOSASE INSO FOR INSERTION SEQUENCE ELEMENT IS911B-RELATED"/>
    <property type="match status" value="1"/>
</dbReference>
<proteinExistence type="inferred from homology"/>
<dbReference type="InterPro" id="IPR050900">
    <property type="entry name" value="Transposase_IS3/IS150/IS904"/>
</dbReference>
<name>A0A7W2QV60_9PSED</name>
<dbReference type="GO" id="GO:0006313">
    <property type="term" value="P:DNA transposition"/>
    <property type="evidence" value="ECO:0007669"/>
    <property type="project" value="InterPro"/>
</dbReference>
<comment type="caution">
    <text evidence="3">The sequence shown here is derived from an EMBL/GenBank/DDBJ whole genome shotgun (WGS) entry which is preliminary data.</text>
</comment>
<organism evidence="3 4">
    <name type="scientific">Pseudomonas juntendi</name>
    <dbReference type="NCBI Taxonomy" id="2666183"/>
    <lineage>
        <taxon>Bacteria</taxon>
        <taxon>Pseudomonadati</taxon>
        <taxon>Pseudomonadota</taxon>
        <taxon>Gammaproteobacteria</taxon>
        <taxon>Pseudomonadales</taxon>
        <taxon>Pseudomonadaceae</taxon>
        <taxon>Pseudomonas</taxon>
    </lineage>
</organism>
<dbReference type="GO" id="GO:0004803">
    <property type="term" value="F:transposase activity"/>
    <property type="evidence" value="ECO:0007669"/>
    <property type="project" value="InterPro"/>
</dbReference>
<dbReference type="InterPro" id="IPR012337">
    <property type="entry name" value="RNaseH-like_sf"/>
</dbReference>
<dbReference type="InterPro" id="IPR036397">
    <property type="entry name" value="RNaseH_sf"/>
</dbReference>
<dbReference type="Gene3D" id="1.10.10.60">
    <property type="entry name" value="Homeodomain-like"/>
    <property type="match status" value="1"/>
</dbReference>
<feature type="domain" description="Integrase catalytic" evidence="2">
    <location>
        <begin position="225"/>
        <end position="387"/>
    </location>
</feature>
<dbReference type="PROSITE" id="PS50994">
    <property type="entry name" value="INTEGRASE"/>
    <property type="match status" value="1"/>
</dbReference>
<sequence>MVAKQVRAAYTQEFRLEAVRLVQSGQSQMQVCQTLGIPKASLGSWVRQAKVGTLKLGTADGAGSKVTPEQMEISRLRAEVARLRMERDIAKKAGGVLRAGRAARYAWIEQMKNVYPIAVSCHVLQVSSSGYFRFRRSDGEALHLCSNELALAHIRAIHAEVKGEYGWPRIHKELQARGLRIGKERVRKLMAEHGIRAKTKRKFVVTTDSKHSLPVAPDLVQRRFTPQAPNQLLCGDITYIQTDEGWLYLAAVIDMFSRQVVGWSLQPHMQSSLVKDAMAMAWWRRRPEPGAIFHSDRGSQYCSQSFQATLAGWGIRSSMSRKGNCWDNSPIESFWGRLKTACVHGQRFATREHARQAIMNWMAFYNYRRLHSSLGYLSPMQYEQRWYEAQRKKAA</sequence>
<dbReference type="AlphaFoldDB" id="A0A7W2QV60"/>
<gene>
    <name evidence="3" type="ORF">H4B97_13515</name>
</gene>
<dbReference type="InterPro" id="IPR025948">
    <property type="entry name" value="HTH-like_dom"/>
</dbReference>
<dbReference type="RefSeq" id="WP_087819180.1">
    <property type="nucleotide sequence ID" value="NZ_JACGCZ010000020.1"/>
</dbReference>
<dbReference type="SUPFAM" id="SSF53098">
    <property type="entry name" value="Ribonuclease H-like"/>
    <property type="match status" value="1"/>
</dbReference>
<dbReference type="InterPro" id="IPR002514">
    <property type="entry name" value="Transposase_8"/>
</dbReference>
<accession>A0A7W2QV60</accession>
<comment type="similarity">
    <text evidence="1">Belongs to the transposase 8 family.</text>
</comment>
<dbReference type="Proteomes" id="UP000590738">
    <property type="component" value="Unassembled WGS sequence"/>
</dbReference>
<dbReference type="Pfam" id="PF01527">
    <property type="entry name" value="HTH_Tnp_1"/>
    <property type="match status" value="1"/>
</dbReference>
<evidence type="ECO:0000313" key="3">
    <source>
        <dbReference type="EMBL" id="MBA6143470.1"/>
    </source>
</evidence>
<evidence type="ECO:0000313" key="4">
    <source>
        <dbReference type="Proteomes" id="UP000590738"/>
    </source>
</evidence>
<dbReference type="InterPro" id="IPR048020">
    <property type="entry name" value="Transpos_IS3"/>
</dbReference>
<dbReference type="InterPro" id="IPR001584">
    <property type="entry name" value="Integrase_cat-core"/>
</dbReference>
<dbReference type="SUPFAM" id="SSF46689">
    <property type="entry name" value="Homeodomain-like"/>
    <property type="match status" value="1"/>
</dbReference>
<dbReference type="PANTHER" id="PTHR46889">
    <property type="entry name" value="TRANSPOSASE INSF FOR INSERTION SEQUENCE IS3B-RELATED"/>
    <property type="match status" value="1"/>
</dbReference>
<evidence type="ECO:0000256" key="1">
    <source>
        <dbReference type="ARBA" id="ARBA00009964"/>
    </source>
</evidence>
<dbReference type="Pfam" id="PF13276">
    <property type="entry name" value="HTH_21"/>
    <property type="match status" value="1"/>
</dbReference>
<dbReference type="Pfam" id="PF00665">
    <property type="entry name" value="rve"/>
    <property type="match status" value="1"/>
</dbReference>
<dbReference type="Pfam" id="PF13333">
    <property type="entry name" value="rve_2"/>
    <property type="match status" value="1"/>
</dbReference>
<protein>
    <submittedName>
        <fullName evidence="3">IS3 family transposase</fullName>
    </submittedName>
</protein>